<sequence length="427" mass="48834">MTAVFDYEQFTASCRVLFKNPKFTLRQCLGFLDYIKEVSTYDTMGISECPAAMELQRVEHNPKFYSSPCGSVEIMLLRYVVPVLMLLCLMGNMLNLLIYNLSYFDGSSSVHFLRAKAIFNMIFVWSRLLEVIHACTNPASSWFEPLFWHTRSYIMTISNISGTMSTWLTLMVTVETVMCVLMPFLFRQYCTKRTTWSFLIASMTVATLLHSTLVFTTEITTHPLAIVQHNLPQSNSSCWYIRSMHLFIMRSSSVYEVIQKVYYWIQTTVAIIIPTVAMLICSILIVKQFTFKELGEAFSQRRKCVIRMTVATTVSHLLLEGPATLTHAAVALKGSSSSEHHYLMCVLNNAINILSIVNATIPFFVFLLCNEQFRHMTTMYMKAHLQNNKARKKTYLSQAGMRCSRLSTTENQRSTIDSRLLSNGSNL</sequence>
<evidence type="ECO:0000259" key="6">
    <source>
        <dbReference type="PROSITE" id="PS50262"/>
    </source>
</evidence>
<feature type="transmembrane region" description="Helical" evidence="5">
    <location>
        <begin position="350"/>
        <end position="369"/>
    </location>
</feature>
<gene>
    <name evidence="7" type="ORF">CYNAS_LOCUS21720</name>
</gene>
<dbReference type="SUPFAM" id="SSF81321">
    <property type="entry name" value="Family A G protein-coupled receptor-like"/>
    <property type="match status" value="1"/>
</dbReference>
<feature type="transmembrane region" description="Helical" evidence="5">
    <location>
        <begin position="76"/>
        <end position="99"/>
    </location>
</feature>
<evidence type="ECO:0000313" key="8">
    <source>
        <dbReference type="Proteomes" id="UP001176961"/>
    </source>
</evidence>
<feature type="transmembrane region" description="Helical" evidence="5">
    <location>
        <begin position="167"/>
        <end position="186"/>
    </location>
</feature>
<comment type="caution">
    <text evidence="7">The sequence shown here is derived from an EMBL/GenBank/DDBJ whole genome shotgun (WGS) entry which is preliminary data.</text>
</comment>
<dbReference type="AlphaFoldDB" id="A0AA36HFG7"/>
<comment type="subcellular location">
    <subcellularLocation>
        <location evidence="1">Membrane</location>
    </subcellularLocation>
</comment>
<keyword evidence="4 5" id="KW-0472">Membrane</keyword>
<dbReference type="Gene3D" id="1.20.1070.10">
    <property type="entry name" value="Rhodopsin 7-helix transmembrane proteins"/>
    <property type="match status" value="1"/>
</dbReference>
<accession>A0AA36HFG7</accession>
<evidence type="ECO:0000256" key="4">
    <source>
        <dbReference type="ARBA" id="ARBA00023136"/>
    </source>
</evidence>
<dbReference type="PROSITE" id="PS50262">
    <property type="entry name" value="G_PROTEIN_RECEP_F1_2"/>
    <property type="match status" value="1"/>
</dbReference>
<evidence type="ECO:0000256" key="3">
    <source>
        <dbReference type="ARBA" id="ARBA00022989"/>
    </source>
</evidence>
<feature type="transmembrane region" description="Helical" evidence="5">
    <location>
        <begin position="261"/>
        <end position="285"/>
    </location>
</feature>
<keyword evidence="3 5" id="KW-1133">Transmembrane helix</keyword>
<evidence type="ECO:0000256" key="5">
    <source>
        <dbReference type="SAM" id="Phobius"/>
    </source>
</evidence>
<evidence type="ECO:0000256" key="2">
    <source>
        <dbReference type="ARBA" id="ARBA00022692"/>
    </source>
</evidence>
<dbReference type="PANTHER" id="PTHR46641:SF18">
    <property type="entry name" value="G-PROTEIN COUPLED RECEPTORS FAMILY 1 PROFILE DOMAIN-CONTAINING PROTEIN"/>
    <property type="match status" value="1"/>
</dbReference>
<dbReference type="EMBL" id="CATQJL010000326">
    <property type="protein sequence ID" value="CAJ0609737.1"/>
    <property type="molecule type" value="Genomic_DNA"/>
</dbReference>
<dbReference type="GO" id="GO:0016020">
    <property type="term" value="C:membrane"/>
    <property type="evidence" value="ECO:0007669"/>
    <property type="project" value="UniProtKB-SubCell"/>
</dbReference>
<dbReference type="InterPro" id="IPR052954">
    <property type="entry name" value="GPCR-Ligand_Int"/>
</dbReference>
<reference evidence="7" key="1">
    <citation type="submission" date="2023-07" db="EMBL/GenBank/DDBJ databases">
        <authorList>
            <consortium name="CYATHOMIX"/>
        </authorList>
    </citation>
    <scope>NUCLEOTIDE SEQUENCE</scope>
    <source>
        <strain evidence="7">N/A</strain>
    </source>
</reference>
<evidence type="ECO:0000313" key="7">
    <source>
        <dbReference type="EMBL" id="CAJ0609737.1"/>
    </source>
</evidence>
<keyword evidence="8" id="KW-1185">Reference proteome</keyword>
<feature type="transmembrane region" description="Helical" evidence="5">
    <location>
        <begin position="305"/>
        <end position="330"/>
    </location>
</feature>
<protein>
    <recommendedName>
        <fullName evidence="6">G-protein coupled receptors family 1 profile domain-containing protein</fullName>
    </recommendedName>
</protein>
<dbReference type="Proteomes" id="UP001176961">
    <property type="component" value="Unassembled WGS sequence"/>
</dbReference>
<dbReference type="PANTHER" id="PTHR46641">
    <property type="entry name" value="FMRFAMIDE RECEPTOR-RELATED"/>
    <property type="match status" value="1"/>
</dbReference>
<dbReference type="InterPro" id="IPR017452">
    <property type="entry name" value="GPCR_Rhodpsn_7TM"/>
</dbReference>
<feature type="domain" description="G-protein coupled receptors family 1 profile" evidence="6">
    <location>
        <begin position="91"/>
        <end position="366"/>
    </location>
</feature>
<keyword evidence="2 5" id="KW-0812">Transmembrane</keyword>
<proteinExistence type="predicted"/>
<name>A0AA36HFG7_CYLNA</name>
<feature type="transmembrane region" description="Helical" evidence="5">
    <location>
        <begin position="198"/>
        <end position="215"/>
    </location>
</feature>
<evidence type="ECO:0000256" key="1">
    <source>
        <dbReference type="ARBA" id="ARBA00004370"/>
    </source>
</evidence>
<organism evidence="7 8">
    <name type="scientific">Cylicocyclus nassatus</name>
    <name type="common">Nematode worm</name>
    <dbReference type="NCBI Taxonomy" id="53992"/>
    <lineage>
        <taxon>Eukaryota</taxon>
        <taxon>Metazoa</taxon>
        <taxon>Ecdysozoa</taxon>
        <taxon>Nematoda</taxon>
        <taxon>Chromadorea</taxon>
        <taxon>Rhabditida</taxon>
        <taxon>Rhabditina</taxon>
        <taxon>Rhabditomorpha</taxon>
        <taxon>Strongyloidea</taxon>
        <taxon>Strongylidae</taxon>
        <taxon>Cylicocyclus</taxon>
    </lineage>
</organism>